<organism evidence="1 2">
    <name type="scientific">Corynespora cassiicola Philippines</name>
    <dbReference type="NCBI Taxonomy" id="1448308"/>
    <lineage>
        <taxon>Eukaryota</taxon>
        <taxon>Fungi</taxon>
        <taxon>Dikarya</taxon>
        <taxon>Ascomycota</taxon>
        <taxon>Pezizomycotina</taxon>
        <taxon>Dothideomycetes</taxon>
        <taxon>Pleosporomycetidae</taxon>
        <taxon>Pleosporales</taxon>
        <taxon>Corynesporascaceae</taxon>
        <taxon>Corynespora</taxon>
    </lineage>
</organism>
<keyword evidence="2" id="KW-1185">Reference proteome</keyword>
<gene>
    <name evidence="1" type="ORF">BS50DRAFT_279437</name>
</gene>
<name>A0A2T2P1N5_CORCC</name>
<proteinExistence type="predicted"/>
<evidence type="ECO:0000313" key="2">
    <source>
        <dbReference type="Proteomes" id="UP000240883"/>
    </source>
</evidence>
<dbReference type="Proteomes" id="UP000240883">
    <property type="component" value="Unassembled WGS sequence"/>
</dbReference>
<dbReference type="AlphaFoldDB" id="A0A2T2P1N5"/>
<sequence length="183" mass="20462">MRAARISALRDRRVCNAMQCGALQCGAPLSYVPPSLLRGGFWRCVYACGVFKDLIVGGRVDMGAGMAWHCERRWVYRRGTLADTLPLLWQETRTPVIILPHIDSPQKQIRERESKGVSLPYVTRLGPDPMSSSASLRAGRCFAPDTVPFMDRIVSFSARYQSSMPCNVGVGTWCAYGESRWRS</sequence>
<dbReference type="EMBL" id="KZ678131">
    <property type="protein sequence ID" value="PSN71268.1"/>
    <property type="molecule type" value="Genomic_DNA"/>
</dbReference>
<accession>A0A2T2P1N5</accession>
<evidence type="ECO:0000313" key="1">
    <source>
        <dbReference type="EMBL" id="PSN71268.1"/>
    </source>
</evidence>
<protein>
    <submittedName>
        <fullName evidence="1">Uncharacterized protein</fullName>
    </submittedName>
</protein>
<reference evidence="1 2" key="1">
    <citation type="journal article" date="2018" name="Front. Microbiol.">
        <title>Genome-Wide Analysis of Corynespora cassiicola Leaf Fall Disease Putative Effectors.</title>
        <authorList>
            <person name="Lopez D."/>
            <person name="Ribeiro S."/>
            <person name="Label P."/>
            <person name="Fumanal B."/>
            <person name="Venisse J.S."/>
            <person name="Kohler A."/>
            <person name="de Oliveira R.R."/>
            <person name="Labutti K."/>
            <person name="Lipzen A."/>
            <person name="Lail K."/>
            <person name="Bauer D."/>
            <person name="Ohm R.A."/>
            <person name="Barry K.W."/>
            <person name="Spatafora J."/>
            <person name="Grigoriev I.V."/>
            <person name="Martin F.M."/>
            <person name="Pujade-Renaud V."/>
        </authorList>
    </citation>
    <scope>NUCLEOTIDE SEQUENCE [LARGE SCALE GENOMIC DNA]</scope>
    <source>
        <strain evidence="1 2">Philippines</strain>
    </source>
</reference>